<dbReference type="AlphaFoldDB" id="E2C5W5"/>
<feature type="non-terminal residue" evidence="1">
    <location>
        <position position="50"/>
    </location>
</feature>
<keyword evidence="2" id="KW-1185">Reference proteome</keyword>
<dbReference type="InParanoid" id="E2C5W5"/>
<proteinExistence type="predicted"/>
<protein>
    <submittedName>
        <fullName evidence="1">Uncharacterized protein</fullName>
    </submittedName>
</protein>
<gene>
    <name evidence="1" type="ORF">EAI_02104</name>
</gene>
<evidence type="ECO:0000313" key="1">
    <source>
        <dbReference type="EMBL" id="EFN76667.1"/>
    </source>
</evidence>
<organism evidence="2">
    <name type="scientific">Harpegnathos saltator</name>
    <name type="common">Jerdon's jumping ant</name>
    <dbReference type="NCBI Taxonomy" id="610380"/>
    <lineage>
        <taxon>Eukaryota</taxon>
        <taxon>Metazoa</taxon>
        <taxon>Ecdysozoa</taxon>
        <taxon>Arthropoda</taxon>
        <taxon>Hexapoda</taxon>
        <taxon>Insecta</taxon>
        <taxon>Pterygota</taxon>
        <taxon>Neoptera</taxon>
        <taxon>Endopterygota</taxon>
        <taxon>Hymenoptera</taxon>
        <taxon>Apocrita</taxon>
        <taxon>Aculeata</taxon>
        <taxon>Formicoidea</taxon>
        <taxon>Formicidae</taxon>
        <taxon>Ponerinae</taxon>
        <taxon>Ponerini</taxon>
        <taxon>Harpegnathos</taxon>
    </lineage>
</organism>
<accession>E2C5W5</accession>
<dbReference type="Proteomes" id="UP000008237">
    <property type="component" value="Unassembled WGS sequence"/>
</dbReference>
<sequence length="50" mass="5681">LVEVSPPMNAFEYVGILKNVSLNIRGIYVDDMPTIQLIQDNSVIYTFHIV</sequence>
<feature type="non-terminal residue" evidence="1">
    <location>
        <position position="1"/>
    </location>
</feature>
<reference evidence="1 2" key="1">
    <citation type="journal article" date="2010" name="Science">
        <title>Genomic comparison of the ants Camponotus floridanus and Harpegnathos saltator.</title>
        <authorList>
            <person name="Bonasio R."/>
            <person name="Zhang G."/>
            <person name="Ye C."/>
            <person name="Mutti N.S."/>
            <person name="Fang X."/>
            <person name="Qin N."/>
            <person name="Donahue G."/>
            <person name="Yang P."/>
            <person name="Li Q."/>
            <person name="Li C."/>
            <person name="Zhang P."/>
            <person name="Huang Z."/>
            <person name="Berger S.L."/>
            <person name="Reinberg D."/>
            <person name="Wang J."/>
            <person name="Liebig J."/>
        </authorList>
    </citation>
    <scope>NUCLEOTIDE SEQUENCE [LARGE SCALE GENOMIC DNA]</scope>
    <source>
        <strain evidence="1 2">R22 G/1</strain>
    </source>
</reference>
<name>E2C5W5_HARSA</name>
<evidence type="ECO:0000313" key="2">
    <source>
        <dbReference type="Proteomes" id="UP000008237"/>
    </source>
</evidence>
<dbReference type="EMBL" id="GL452854">
    <property type="protein sequence ID" value="EFN76667.1"/>
    <property type="molecule type" value="Genomic_DNA"/>
</dbReference>